<protein>
    <recommendedName>
        <fullName evidence="1">DUF8042 domain-containing protein</fullName>
    </recommendedName>
</protein>
<evidence type="ECO:0000313" key="3">
    <source>
        <dbReference type="Proteomes" id="UP000290649"/>
    </source>
</evidence>
<feature type="domain" description="DUF8042" evidence="1">
    <location>
        <begin position="6"/>
        <end position="122"/>
    </location>
</feature>
<comment type="caution">
    <text evidence="2">The sequence shown here is derived from an EMBL/GenBank/DDBJ whole genome shotgun (WGS) entry which is preliminary data.</text>
</comment>
<proteinExistence type="predicted"/>
<dbReference type="Proteomes" id="UP000290649">
    <property type="component" value="Unassembled WGS sequence"/>
</dbReference>
<dbReference type="Pfam" id="PF26154">
    <property type="entry name" value="DUF8042"/>
    <property type="match status" value="1"/>
</dbReference>
<keyword evidence="3" id="KW-1185">Reference proteome</keyword>
<gene>
    <name evidence="2" type="ORF">DS745_07725</name>
</gene>
<organism evidence="2 3">
    <name type="scientific">Anaerobacillus alkaliphilus</name>
    <dbReference type="NCBI Taxonomy" id="1548597"/>
    <lineage>
        <taxon>Bacteria</taxon>
        <taxon>Bacillati</taxon>
        <taxon>Bacillota</taxon>
        <taxon>Bacilli</taxon>
        <taxon>Bacillales</taxon>
        <taxon>Bacillaceae</taxon>
        <taxon>Anaerobacillus</taxon>
    </lineage>
</organism>
<dbReference type="AlphaFoldDB" id="A0A4V1LGM4"/>
<dbReference type="InterPro" id="IPR058355">
    <property type="entry name" value="DUF8042"/>
</dbReference>
<sequence length="128" mass="15689">MVLITKTRYEYFQEYLNLLDKVEEGIAVVDWSYQEKNYHSGDKILQDLFEALGPFKKSIHTMQYLFSYDKKMEEHLNNFQLIEQQVSHLRVIFHNEEEKTRFIHEFFSPAYKKWKKQVCRQLLVYIKN</sequence>
<dbReference type="EMBL" id="QOUX01000026">
    <property type="protein sequence ID" value="RXJ02269.1"/>
    <property type="molecule type" value="Genomic_DNA"/>
</dbReference>
<name>A0A4V1LGM4_9BACI</name>
<accession>A0A4V1LGM4</accession>
<evidence type="ECO:0000259" key="1">
    <source>
        <dbReference type="Pfam" id="PF26154"/>
    </source>
</evidence>
<dbReference type="OrthoDB" id="2990527at2"/>
<reference evidence="2 3" key="1">
    <citation type="journal article" date="2019" name="Int. J. Syst. Evol. Microbiol.">
        <title>Anaerobacillus alkaliphilus sp. nov., a novel alkaliphilic and moderately halophilic bacterium.</title>
        <authorList>
            <person name="Borsodi A.K."/>
            <person name="Aszalos J.M."/>
            <person name="Bihari P."/>
            <person name="Nagy I."/>
            <person name="Schumann P."/>
            <person name="Sproer C."/>
            <person name="Kovacs A.L."/>
            <person name="Boka K."/>
            <person name="Dobosy P."/>
            <person name="Ovari M."/>
            <person name="Szili-Kovacs T."/>
            <person name="Toth E."/>
        </authorList>
    </citation>
    <scope>NUCLEOTIDE SEQUENCE [LARGE SCALE GENOMIC DNA]</scope>
    <source>
        <strain evidence="2 3">B16-10</strain>
    </source>
</reference>
<evidence type="ECO:0000313" key="2">
    <source>
        <dbReference type="EMBL" id="RXJ02269.1"/>
    </source>
</evidence>
<dbReference type="RefSeq" id="WP_129077676.1">
    <property type="nucleotide sequence ID" value="NZ_QOUX01000026.1"/>
</dbReference>